<dbReference type="AlphaFoldDB" id="A0A1S3YI29"/>
<organism evidence="3 4">
    <name type="scientific">Nicotiana tabacum</name>
    <name type="common">Common tobacco</name>
    <dbReference type="NCBI Taxonomy" id="4097"/>
    <lineage>
        <taxon>Eukaryota</taxon>
        <taxon>Viridiplantae</taxon>
        <taxon>Streptophyta</taxon>
        <taxon>Embryophyta</taxon>
        <taxon>Tracheophyta</taxon>
        <taxon>Spermatophyta</taxon>
        <taxon>Magnoliopsida</taxon>
        <taxon>eudicotyledons</taxon>
        <taxon>Gunneridae</taxon>
        <taxon>Pentapetalae</taxon>
        <taxon>asterids</taxon>
        <taxon>lamiids</taxon>
        <taxon>Solanales</taxon>
        <taxon>Solanaceae</taxon>
        <taxon>Nicotianoideae</taxon>
        <taxon>Nicotianeae</taxon>
        <taxon>Nicotiana</taxon>
    </lineage>
</organism>
<dbReference type="PaxDb" id="4097-A0A1S3YI29"/>
<name>A0A1S3YI29_TOBAC</name>
<dbReference type="Pfam" id="PF05627">
    <property type="entry name" value="AvrRpt-cleavage"/>
    <property type="match status" value="1"/>
</dbReference>
<keyword evidence="3" id="KW-1185">Reference proteome</keyword>
<dbReference type="KEGG" id="nta:107776325"/>
<dbReference type="RefSeq" id="XP_016451693.1">
    <property type="nucleotide sequence ID" value="XM_016596207.1"/>
</dbReference>
<dbReference type="RefSeq" id="XP_016451693.1">
    <property type="nucleotide sequence ID" value="XM_016596207.2"/>
</dbReference>
<evidence type="ECO:0000259" key="2">
    <source>
        <dbReference type="Pfam" id="PF05627"/>
    </source>
</evidence>
<dbReference type="STRING" id="4097.A0A1S3YI29"/>
<proteinExistence type="predicted"/>
<gene>
    <name evidence="4" type="primary">LOC107776325</name>
</gene>
<feature type="region of interest" description="Disordered" evidence="1">
    <location>
        <begin position="63"/>
        <end position="91"/>
    </location>
</feature>
<dbReference type="PANTHER" id="PTHR33882">
    <property type="entry name" value="PATHOGENIC TYPE III EFFECTOR AVIRULENCE FACTOR AVR AVRRPT-CLEAVAGE: CLEAVAGE SITE PROTEIN"/>
    <property type="match status" value="1"/>
</dbReference>
<sequence length="130" mass="14972">MEYSKEKTGPWLSVPQFGNWDQKGAFPDYSMDFSKIRENRKQNKKDLSRASLGNEKELIFNTKKDVNSGYSPHSNDHHYHQNRCPTGPIRGKRSLSRIFPYLLTQGSNMRLLVKGGNAPHEQYGLHQLGH</sequence>
<evidence type="ECO:0000313" key="4">
    <source>
        <dbReference type="RefSeq" id="XP_016451693.1"/>
    </source>
</evidence>
<evidence type="ECO:0000313" key="3">
    <source>
        <dbReference type="Proteomes" id="UP000790787"/>
    </source>
</evidence>
<dbReference type="GeneID" id="107776325"/>
<reference evidence="4" key="2">
    <citation type="submission" date="2025-08" db="UniProtKB">
        <authorList>
            <consortium name="RefSeq"/>
        </authorList>
    </citation>
    <scope>IDENTIFICATION</scope>
    <source>
        <tissue evidence="4">Leaf</tissue>
    </source>
</reference>
<dbReference type="Proteomes" id="UP000790787">
    <property type="component" value="Chromosome 23"/>
</dbReference>
<dbReference type="OrthoDB" id="1880088at2759"/>
<dbReference type="InterPro" id="IPR008700">
    <property type="entry name" value="TypeIII_avirulence_cleave"/>
</dbReference>
<evidence type="ECO:0000256" key="1">
    <source>
        <dbReference type="SAM" id="MobiDB-lite"/>
    </source>
</evidence>
<reference evidence="3" key="1">
    <citation type="journal article" date="2014" name="Nat. Commun.">
        <title>The tobacco genome sequence and its comparison with those of tomato and potato.</title>
        <authorList>
            <person name="Sierro N."/>
            <person name="Battey J.N."/>
            <person name="Ouadi S."/>
            <person name="Bakaher N."/>
            <person name="Bovet L."/>
            <person name="Willig A."/>
            <person name="Goepfert S."/>
            <person name="Peitsch M.C."/>
            <person name="Ivanov N.V."/>
        </authorList>
    </citation>
    <scope>NUCLEOTIDE SEQUENCE [LARGE SCALE GENOMIC DNA]</scope>
</reference>
<dbReference type="PANTHER" id="PTHR33882:SF15">
    <property type="entry name" value="RIN4 PATHOGENIC TYPE III EFFECTOR AVIRULENCE FACTOR AVR CLEAVAGE SITE DOMAIN-CONTAINING PROTEIN"/>
    <property type="match status" value="1"/>
</dbReference>
<feature type="domain" description="RIN4 pathogenic type III effector avirulence factor Avr cleavage site" evidence="2">
    <location>
        <begin position="11"/>
        <end position="41"/>
    </location>
</feature>
<accession>A0A1S3YI29</accession>
<protein>
    <submittedName>
        <fullName evidence="4">Uncharacterized protein LOC107776325 isoform X1</fullName>
    </submittedName>
    <submittedName>
        <fullName evidence="4">Uncharacterized protein isoform X1</fullName>
    </submittedName>
</protein>